<dbReference type="Gene3D" id="3.30.200.20">
    <property type="entry name" value="Phosphorylase Kinase, domain 1"/>
    <property type="match status" value="1"/>
</dbReference>
<dbReference type="PANTHER" id="PTHR44899:SF3">
    <property type="entry name" value="SERINE_THREONINE-PROTEIN KINASE NEK1"/>
    <property type="match status" value="1"/>
</dbReference>
<evidence type="ECO:0000256" key="4">
    <source>
        <dbReference type="ARBA" id="ARBA00022679"/>
    </source>
</evidence>
<comment type="similarity">
    <text evidence="1">Belongs to the protein kinase superfamily. NEK Ser/Thr protein kinase family. NIMA subfamily.</text>
</comment>
<evidence type="ECO:0000256" key="6">
    <source>
        <dbReference type="ARBA" id="ARBA00022777"/>
    </source>
</evidence>
<keyword evidence="3" id="KW-0723">Serine/threonine-protein kinase</keyword>
<dbReference type="PROSITE" id="PS00108">
    <property type="entry name" value="PROTEIN_KINASE_ST"/>
    <property type="match status" value="1"/>
</dbReference>
<dbReference type="PROSITE" id="PS50011">
    <property type="entry name" value="PROTEIN_KINASE_DOM"/>
    <property type="match status" value="1"/>
</dbReference>
<evidence type="ECO:0000313" key="12">
    <source>
        <dbReference type="Proteomes" id="UP001046870"/>
    </source>
</evidence>
<feature type="domain" description="Protein kinase" evidence="10">
    <location>
        <begin position="32"/>
        <end position="276"/>
    </location>
</feature>
<dbReference type="SMART" id="SM00220">
    <property type="entry name" value="S_TKc"/>
    <property type="match status" value="1"/>
</dbReference>
<evidence type="ECO:0000259" key="10">
    <source>
        <dbReference type="PROSITE" id="PS50011"/>
    </source>
</evidence>
<protein>
    <recommendedName>
        <fullName evidence="2">non-specific serine/threonine protein kinase</fullName>
        <ecNumber evidence="2">2.7.11.1</ecNumber>
    </recommendedName>
</protein>
<comment type="caution">
    <text evidence="11">The sequence shown here is derived from an EMBL/GenBank/DDBJ whole genome shotgun (WGS) entry which is preliminary data.</text>
</comment>
<evidence type="ECO:0000256" key="3">
    <source>
        <dbReference type="ARBA" id="ARBA00022527"/>
    </source>
</evidence>
<evidence type="ECO:0000313" key="11">
    <source>
        <dbReference type="EMBL" id="KAG7483676.1"/>
    </source>
</evidence>
<evidence type="ECO:0000256" key="1">
    <source>
        <dbReference type="ARBA" id="ARBA00010886"/>
    </source>
</evidence>
<keyword evidence="12" id="KW-1185">Reference proteome</keyword>
<accession>A0A9D3QE89</accession>
<reference evidence="11" key="1">
    <citation type="submission" date="2021-01" db="EMBL/GenBank/DDBJ databases">
        <authorList>
            <person name="Zahm M."/>
            <person name="Roques C."/>
            <person name="Cabau C."/>
            <person name="Klopp C."/>
            <person name="Donnadieu C."/>
            <person name="Jouanno E."/>
            <person name="Lampietro C."/>
            <person name="Louis A."/>
            <person name="Herpin A."/>
            <person name="Echchiki A."/>
            <person name="Berthelot C."/>
            <person name="Parey E."/>
            <person name="Roest-Crollius H."/>
            <person name="Braasch I."/>
            <person name="Postlethwait J."/>
            <person name="Bobe J."/>
            <person name="Montfort J."/>
            <person name="Bouchez O."/>
            <person name="Begum T."/>
            <person name="Mejri S."/>
            <person name="Adams A."/>
            <person name="Chen W.-J."/>
            <person name="Guiguen Y."/>
        </authorList>
    </citation>
    <scope>NUCLEOTIDE SEQUENCE</scope>
    <source>
        <strain evidence="11">YG-15Mar2019-1</strain>
        <tissue evidence="11">Brain</tissue>
    </source>
</reference>
<keyword evidence="7" id="KW-0067">ATP-binding</keyword>
<dbReference type="InterPro" id="IPR011009">
    <property type="entry name" value="Kinase-like_dom_sf"/>
</dbReference>
<sequence length="276" mass="31988">MRNLTSIHRVNKSLQEFITMGNEQSLLKQHGYTLVEEVGQTYFMRTARVKDDKTKKQYIAKEIRINNVPRNLQEDILAEVDILTNMRHPNILKCKETLKDRDTLYVVMEYCEGGELSQKITRQRETGEQFSEDQVLDWFVQICMALQYLHEHSILHKDLKPQNIFFTKAGVIRLDTSGIPRGLDSTLPTSELQLQHYTPLEILRGNPHNEKSDVWSLGCVLYELCMLEPAFSAFSENDLIARLQRDLLSMTYCGNHSFYDSLLKSLGQLLKNSSKK</sequence>
<dbReference type="SUPFAM" id="SSF56112">
    <property type="entry name" value="Protein kinase-like (PK-like)"/>
    <property type="match status" value="1"/>
</dbReference>
<dbReference type="AlphaFoldDB" id="A0A9D3QE89"/>
<evidence type="ECO:0000256" key="7">
    <source>
        <dbReference type="ARBA" id="ARBA00022840"/>
    </source>
</evidence>
<keyword evidence="5" id="KW-0547">Nucleotide-binding</keyword>
<name>A0A9D3QE89_MEGAT</name>
<gene>
    <name evidence="11" type="ORF">MATL_G00040940</name>
</gene>
<keyword evidence="4" id="KW-0808">Transferase</keyword>
<dbReference type="EMBL" id="JAFDVH010000003">
    <property type="protein sequence ID" value="KAG7483676.1"/>
    <property type="molecule type" value="Genomic_DNA"/>
</dbReference>
<keyword evidence="6" id="KW-0418">Kinase</keyword>
<evidence type="ECO:0000256" key="2">
    <source>
        <dbReference type="ARBA" id="ARBA00012513"/>
    </source>
</evidence>
<dbReference type="InterPro" id="IPR000719">
    <property type="entry name" value="Prot_kinase_dom"/>
</dbReference>
<dbReference type="PANTHER" id="PTHR44899">
    <property type="entry name" value="CAMK FAMILY PROTEIN KINASE"/>
    <property type="match status" value="1"/>
</dbReference>
<dbReference type="Pfam" id="PF00069">
    <property type="entry name" value="Pkinase"/>
    <property type="match status" value="1"/>
</dbReference>
<organism evidence="11 12">
    <name type="scientific">Megalops atlanticus</name>
    <name type="common">Tarpon</name>
    <name type="synonym">Clupea gigantea</name>
    <dbReference type="NCBI Taxonomy" id="7932"/>
    <lineage>
        <taxon>Eukaryota</taxon>
        <taxon>Metazoa</taxon>
        <taxon>Chordata</taxon>
        <taxon>Craniata</taxon>
        <taxon>Vertebrata</taxon>
        <taxon>Euteleostomi</taxon>
        <taxon>Actinopterygii</taxon>
        <taxon>Neopterygii</taxon>
        <taxon>Teleostei</taxon>
        <taxon>Elopiformes</taxon>
        <taxon>Megalopidae</taxon>
        <taxon>Megalops</taxon>
    </lineage>
</organism>
<comment type="catalytic activity">
    <reaction evidence="8">
        <text>L-threonyl-[protein] + ATP = O-phospho-L-threonyl-[protein] + ADP + H(+)</text>
        <dbReference type="Rhea" id="RHEA:46608"/>
        <dbReference type="Rhea" id="RHEA-COMP:11060"/>
        <dbReference type="Rhea" id="RHEA-COMP:11605"/>
        <dbReference type="ChEBI" id="CHEBI:15378"/>
        <dbReference type="ChEBI" id="CHEBI:30013"/>
        <dbReference type="ChEBI" id="CHEBI:30616"/>
        <dbReference type="ChEBI" id="CHEBI:61977"/>
        <dbReference type="ChEBI" id="CHEBI:456216"/>
        <dbReference type="EC" id="2.7.11.1"/>
    </reaction>
</comment>
<dbReference type="GO" id="GO:0004674">
    <property type="term" value="F:protein serine/threonine kinase activity"/>
    <property type="evidence" value="ECO:0007669"/>
    <property type="project" value="UniProtKB-KW"/>
</dbReference>
<dbReference type="GO" id="GO:0005524">
    <property type="term" value="F:ATP binding"/>
    <property type="evidence" value="ECO:0007669"/>
    <property type="project" value="UniProtKB-KW"/>
</dbReference>
<dbReference type="OrthoDB" id="248923at2759"/>
<dbReference type="Gene3D" id="1.10.510.10">
    <property type="entry name" value="Transferase(Phosphotransferase) domain 1"/>
    <property type="match status" value="1"/>
</dbReference>
<dbReference type="InterPro" id="IPR008271">
    <property type="entry name" value="Ser/Thr_kinase_AS"/>
</dbReference>
<evidence type="ECO:0000256" key="8">
    <source>
        <dbReference type="ARBA" id="ARBA00047899"/>
    </source>
</evidence>
<dbReference type="InterPro" id="IPR051131">
    <property type="entry name" value="NEK_Ser/Thr_kinase_NIMA"/>
</dbReference>
<evidence type="ECO:0000256" key="5">
    <source>
        <dbReference type="ARBA" id="ARBA00022741"/>
    </source>
</evidence>
<comment type="catalytic activity">
    <reaction evidence="9">
        <text>L-seryl-[protein] + ATP = O-phospho-L-seryl-[protein] + ADP + H(+)</text>
        <dbReference type="Rhea" id="RHEA:17989"/>
        <dbReference type="Rhea" id="RHEA-COMP:9863"/>
        <dbReference type="Rhea" id="RHEA-COMP:11604"/>
        <dbReference type="ChEBI" id="CHEBI:15378"/>
        <dbReference type="ChEBI" id="CHEBI:29999"/>
        <dbReference type="ChEBI" id="CHEBI:30616"/>
        <dbReference type="ChEBI" id="CHEBI:83421"/>
        <dbReference type="ChEBI" id="CHEBI:456216"/>
        <dbReference type="EC" id="2.7.11.1"/>
    </reaction>
</comment>
<dbReference type="Proteomes" id="UP001046870">
    <property type="component" value="Chromosome 3"/>
</dbReference>
<evidence type="ECO:0000256" key="9">
    <source>
        <dbReference type="ARBA" id="ARBA00048679"/>
    </source>
</evidence>
<dbReference type="EC" id="2.7.11.1" evidence="2"/>
<proteinExistence type="inferred from homology"/>